<evidence type="ECO:0000256" key="1">
    <source>
        <dbReference type="SAM" id="Phobius"/>
    </source>
</evidence>
<dbReference type="RefSeq" id="WP_165501564.1">
    <property type="nucleotide sequence ID" value="NZ_SHQN01000017.1"/>
</dbReference>
<reference evidence="2 3" key="1">
    <citation type="journal article" date="2018" name="Sci. Rep.">
        <title>Genomic diversity and distribution of Bifidobacterium longum subsp. longum across the human lifespan.</title>
        <authorList>
            <person name="Odamaki T."/>
            <person name="Bottacini F."/>
            <person name="Kato K."/>
            <person name="Mitsuyama E."/>
            <person name="Yoshida K."/>
            <person name="Horigome A."/>
            <person name="Xiao J.Z."/>
            <person name="van Sinderen D."/>
        </authorList>
    </citation>
    <scope>NUCLEOTIDE SEQUENCE [LARGE SCALE GENOMIC DNA]</scope>
    <source>
        <strain evidence="2 3">MCC10126</strain>
    </source>
</reference>
<protein>
    <submittedName>
        <fullName evidence="2">Uncharacterized protein</fullName>
    </submittedName>
</protein>
<feature type="transmembrane region" description="Helical" evidence="1">
    <location>
        <begin position="48"/>
        <end position="72"/>
    </location>
</feature>
<sequence>MSEENSAGETIGATTTIILEPARISGSTVEPSRREIARKRRKERRLSWALVLGMLVFAVFWLLGMQLVSWLAVGVPLMWRLVLAVSSLVFAAVSMVPSLVYAFRRERKN</sequence>
<keyword evidence="1" id="KW-1133">Transmembrane helix</keyword>
<name>A0A4V2NCN4_BIFLL</name>
<comment type="caution">
    <text evidence="2">The sequence shown here is derived from an EMBL/GenBank/DDBJ whole genome shotgun (WGS) entry which is preliminary data.</text>
</comment>
<feature type="transmembrane region" description="Helical" evidence="1">
    <location>
        <begin position="78"/>
        <end position="103"/>
    </location>
</feature>
<gene>
    <name evidence="2" type="ORF">MCC10126_0961</name>
</gene>
<dbReference type="EMBL" id="SHTN01000017">
    <property type="protein sequence ID" value="TCF83472.1"/>
    <property type="molecule type" value="Genomic_DNA"/>
</dbReference>
<keyword evidence="1" id="KW-0472">Membrane</keyword>
<evidence type="ECO:0000313" key="2">
    <source>
        <dbReference type="EMBL" id="TCF83472.1"/>
    </source>
</evidence>
<proteinExistence type="predicted"/>
<organism evidence="2 3">
    <name type="scientific">Bifidobacterium longum subsp. longum</name>
    <dbReference type="NCBI Taxonomy" id="1679"/>
    <lineage>
        <taxon>Bacteria</taxon>
        <taxon>Bacillati</taxon>
        <taxon>Actinomycetota</taxon>
        <taxon>Actinomycetes</taxon>
        <taxon>Bifidobacteriales</taxon>
        <taxon>Bifidobacteriaceae</taxon>
        <taxon>Bifidobacterium</taxon>
    </lineage>
</organism>
<evidence type="ECO:0000313" key="3">
    <source>
        <dbReference type="Proteomes" id="UP000291501"/>
    </source>
</evidence>
<accession>A0A4V2NCN4</accession>
<dbReference type="AlphaFoldDB" id="A0A4V2NCN4"/>
<keyword evidence="1" id="KW-0812">Transmembrane</keyword>
<dbReference type="Proteomes" id="UP000291501">
    <property type="component" value="Unassembled WGS sequence"/>
</dbReference>